<sequence>MAEVKPNREAMYRIFRTLWFTKEEVDFVALNDKIIIVKFWCVEDRSRILNLTPCLFDNCLFSMLSFVKGKDINTYEFNLSSFWLRVYNVPLEFMDRATALDVGKAIGEVVAIYWKDRNGGWTEFMQIKIMIDILKLLRRIVKLVDNDGGIIICVLKYERLPDFCYICGLIGHTFKTCKNKLPGPVSNEENFQYGNWLRAHFAAPIQNRGIRRNGVEILSTKALSSEDREDSKINTRNESRHSDENKKEKGQEEGSVVYACWNKEREARNLIIRIWSNSNNNLLDKLELVRKELGPWQHQRYKKINNKIYDLERTISKLMDSPNCENSTSLLKTARIKLRYLYEVEEKYWATRARTQWLREGDRNTRYFHVRALGRRKKNSIDKLKDVYGVWHEDNNEICNIA</sequence>
<proteinExistence type="predicted"/>
<keyword evidence="4" id="KW-1185">Reference proteome</keyword>
<evidence type="ECO:0000259" key="2">
    <source>
        <dbReference type="Pfam" id="PF14392"/>
    </source>
</evidence>
<feature type="domain" description="Zinc knuckle CX2CX4HX4C" evidence="2">
    <location>
        <begin position="156"/>
        <end position="178"/>
    </location>
</feature>
<protein>
    <recommendedName>
        <fullName evidence="2">Zinc knuckle CX2CX4HX4C domain-containing protein</fullName>
    </recommendedName>
</protein>
<dbReference type="PANTHER" id="PTHR31286">
    <property type="entry name" value="GLYCINE-RICH CELL WALL STRUCTURAL PROTEIN 1.8-LIKE"/>
    <property type="match status" value="1"/>
</dbReference>
<feature type="region of interest" description="Disordered" evidence="1">
    <location>
        <begin position="226"/>
        <end position="250"/>
    </location>
</feature>
<dbReference type="PANTHER" id="PTHR31286:SF178">
    <property type="entry name" value="DUF4283 DOMAIN-CONTAINING PROTEIN"/>
    <property type="match status" value="1"/>
</dbReference>
<reference evidence="3 4" key="1">
    <citation type="submission" date="2023-03" db="EMBL/GenBank/DDBJ databases">
        <title>WGS of Gossypium arboreum.</title>
        <authorList>
            <person name="Yu D."/>
        </authorList>
    </citation>
    <scope>NUCLEOTIDE SEQUENCE [LARGE SCALE GENOMIC DNA]</scope>
    <source>
        <tissue evidence="3">Leaf</tissue>
    </source>
</reference>
<gene>
    <name evidence="3" type="ORF">PVK06_037406</name>
</gene>
<name>A0ABR0MXF5_GOSAR</name>
<organism evidence="3 4">
    <name type="scientific">Gossypium arboreum</name>
    <name type="common">Tree cotton</name>
    <name type="synonym">Gossypium nanking</name>
    <dbReference type="NCBI Taxonomy" id="29729"/>
    <lineage>
        <taxon>Eukaryota</taxon>
        <taxon>Viridiplantae</taxon>
        <taxon>Streptophyta</taxon>
        <taxon>Embryophyta</taxon>
        <taxon>Tracheophyta</taxon>
        <taxon>Spermatophyta</taxon>
        <taxon>Magnoliopsida</taxon>
        <taxon>eudicotyledons</taxon>
        <taxon>Gunneridae</taxon>
        <taxon>Pentapetalae</taxon>
        <taxon>rosids</taxon>
        <taxon>malvids</taxon>
        <taxon>Malvales</taxon>
        <taxon>Malvaceae</taxon>
        <taxon>Malvoideae</taxon>
        <taxon>Gossypium</taxon>
    </lineage>
</organism>
<evidence type="ECO:0000313" key="3">
    <source>
        <dbReference type="EMBL" id="KAK5782901.1"/>
    </source>
</evidence>
<dbReference type="InterPro" id="IPR040256">
    <property type="entry name" value="At4g02000-like"/>
</dbReference>
<dbReference type="InterPro" id="IPR025836">
    <property type="entry name" value="Zn_knuckle_CX2CX4HX4C"/>
</dbReference>
<dbReference type="Proteomes" id="UP001358586">
    <property type="component" value="Chromosome 11"/>
</dbReference>
<dbReference type="Pfam" id="PF14392">
    <property type="entry name" value="zf-CCHC_4"/>
    <property type="match status" value="1"/>
</dbReference>
<evidence type="ECO:0000256" key="1">
    <source>
        <dbReference type="SAM" id="MobiDB-lite"/>
    </source>
</evidence>
<dbReference type="EMBL" id="JARKNE010000011">
    <property type="protein sequence ID" value="KAK5782901.1"/>
    <property type="molecule type" value="Genomic_DNA"/>
</dbReference>
<accession>A0ABR0MXF5</accession>
<comment type="caution">
    <text evidence="3">The sequence shown here is derived from an EMBL/GenBank/DDBJ whole genome shotgun (WGS) entry which is preliminary data.</text>
</comment>
<evidence type="ECO:0000313" key="4">
    <source>
        <dbReference type="Proteomes" id="UP001358586"/>
    </source>
</evidence>